<dbReference type="eggNOG" id="COG1131">
    <property type="taxonomic scope" value="Bacteria"/>
</dbReference>
<protein>
    <submittedName>
        <fullName evidence="6">ABC transporter related protein</fullName>
    </submittedName>
</protein>
<dbReference type="GO" id="GO:0016887">
    <property type="term" value="F:ATP hydrolysis activity"/>
    <property type="evidence" value="ECO:0007669"/>
    <property type="project" value="InterPro"/>
</dbReference>
<dbReference type="SMART" id="SM00382">
    <property type="entry name" value="AAA"/>
    <property type="match status" value="1"/>
</dbReference>
<accession>D9R6F7</accession>
<name>D9R6F7_LACSW</name>
<dbReference type="Proteomes" id="UP000001662">
    <property type="component" value="Chromosome"/>
</dbReference>
<evidence type="ECO:0000313" key="6">
    <source>
        <dbReference type="EMBL" id="ADL05367.1"/>
    </source>
</evidence>
<dbReference type="GO" id="GO:0005524">
    <property type="term" value="F:ATP binding"/>
    <property type="evidence" value="ECO:0007669"/>
    <property type="project" value="UniProtKB-KW"/>
</dbReference>
<feature type="domain" description="ABC transporter" evidence="5">
    <location>
        <begin position="7"/>
        <end position="246"/>
    </location>
</feature>
<dbReference type="HOGENOM" id="CLU_000604_1_2_9"/>
<keyword evidence="2" id="KW-0813">Transport</keyword>
<evidence type="ECO:0000313" key="7">
    <source>
        <dbReference type="Proteomes" id="UP000001662"/>
    </source>
</evidence>
<dbReference type="InterPro" id="IPR003593">
    <property type="entry name" value="AAA+_ATPase"/>
</dbReference>
<keyword evidence="3" id="KW-0547">Nucleotide-binding</keyword>
<dbReference type="EMBL" id="CP002109">
    <property type="protein sequence ID" value="ADL05367.1"/>
    <property type="molecule type" value="Genomic_DNA"/>
</dbReference>
<proteinExistence type="inferred from homology"/>
<dbReference type="PANTHER" id="PTHR42711:SF5">
    <property type="entry name" value="ABC TRANSPORTER ATP-BINDING PROTEIN NATA"/>
    <property type="match status" value="1"/>
</dbReference>
<evidence type="ECO:0000256" key="1">
    <source>
        <dbReference type="ARBA" id="ARBA00005417"/>
    </source>
</evidence>
<dbReference type="InterPro" id="IPR003439">
    <property type="entry name" value="ABC_transporter-like_ATP-bd"/>
</dbReference>
<dbReference type="PaxDb" id="610130-Closa_2825"/>
<sequence length="323" mass="36364">MAVDNVIELQGIMKSYKIKKSKTPFVALDDVSLTIRKGEIFGLLGSNGAGKTTLIKVMVGLLEADGGTGEVLGFDIYKEHKKIRSKVSLVAPTADVGTDNNLTVRQNLEFWAVVYDLEKEQRKTRIDEMLDFLDLRQYENHWPMSISAGNRQKLAIARSLLVKNPVIFLDEPTVKLDAKGAEAVRELVGKINREFGITVILTTHYIFEAEELCERVAIMHKGKIISCDTVANLRRNLQKYDELVITCKIIFDEALIIITALPYVIACEYQGETLKIQMDNLHEKLIYILKILREHGTEILEVATNEPTLEDIFVDTIRAGGDK</sequence>
<dbReference type="PANTHER" id="PTHR42711">
    <property type="entry name" value="ABC TRANSPORTER ATP-BINDING PROTEIN"/>
    <property type="match status" value="1"/>
</dbReference>
<gene>
    <name evidence="6" type="ordered locus">Closa_2825</name>
</gene>
<organism evidence="6 7">
    <name type="scientific">Lacrimispora saccharolytica (strain ATCC 35040 / DSM 2544 / NRCC 2533 / WM1)</name>
    <name type="common">Clostridium saccharolyticum</name>
    <dbReference type="NCBI Taxonomy" id="610130"/>
    <lineage>
        <taxon>Bacteria</taxon>
        <taxon>Bacillati</taxon>
        <taxon>Bacillota</taxon>
        <taxon>Clostridia</taxon>
        <taxon>Lachnospirales</taxon>
        <taxon>Lachnospiraceae</taxon>
        <taxon>Lacrimispora</taxon>
    </lineage>
</organism>
<evidence type="ECO:0000259" key="5">
    <source>
        <dbReference type="PROSITE" id="PS50893"/>
    </source>
</evidence>
<dbReference type="PROSITE" id="PS00211">
    <property type="entry name" value="ABC_TRANSPORTER_1"/>
    <property type="match status" value="1"/>
</dbReference>
<dbReference type="SUPFAM" id="SSF52540">
    <property type="entry name" value="P-loop containing nucleoside triphosphate hydrolases"/>
    <property type="match status" value="1"/>
</dbReference>
<dbReference type="KEGG" id="csh:Closa_2825"/>
<keyword evidence="7" id="KW-1185">Reference proteome</keyword>
<dbReference type="PROSITE" id="PS50893">
    <property type="entry name" value="ABC_TRANSPORTER_2"/>
    <property type="match status" value="1"/>
</dbReference>
<dbReference type="RefSeq" id="WP_013273451.1">
    <property type="nucleotide sequence ID" value="NC_014376.1"/>
</dbReference>
<evidence type="ECO:0000256" key="4">
    <source>
        <dbReference type="ARBA" id="ARBA00022840"/>
    </source>
</evidence>
<evidence type="ECO:0000256" key="3">
    <source>
        <dbReference type="ARBA" id="ARBA00022741"/>
    </source>
</evidence>
<dbReference type="STRING" id="610130.Closa_2825"/>
<dbReference type="InterPro" id="IPR050763">
    <property type="entry name" value="ABC_transporter_ATP-binding"/>
</dbReference>
<dbReference type="OrthoDB" id="9804819at2"/>
<dbReference type="AlphaFoldDB" id="D9R6F7"/>
<dbReference type="InterPro" id="IPR027417">
    <property type="entry name" value="P-loop_NTPase"/>
</dbReference>
<reference evidence="6" key="1">
    <citation type="submission" date="2010-07" db="EMBL/GenBank/DDBJ databases">
        <title>Complete sequence of Clostridium saccharolyticum WM1.</title>
        <authorList>
            <consortium name="US DOE Joint Genome Institute"/>
            <person name="Lucas S."/>
            <person name="Copeland A."/>
            <person name="Lapidus A."/>
            <person name="Cheng J.-F."/>
            <person name="Bruce D."/>
            <person name="Goodwin L."/>
            <person name="Pitluck S."/>
            <person name="Chertkov O."/>
            <person name="Detter J.C."/>
            <person name="Han C."/>
            <person name="Tapia R."/>
            <person name="Land M."/>
            <person name="Hauser L."/>
            <person name="Chang Y.-J."/>
            <person name="Jeffries C."/>
            <person name="Kyrpides N."/>
            <person name="Ivanova N."/>
            <person name="Mikhailova N."/>
            <person name="Mouttaki H."/>
            <person name="Lin L."/>
            <person name="Zhou J."/>
            <person name="Hemme C.L."/>
            <person name="Woyke T."/>
        </authorList>
    </citation>
    <scope>NUCLEOTIDE SEQUENCE [LARGE SCALE GENOMIC DNA]</scope>
    <source>
        <strain evidence="6">WM1</strain>
    </source>
</reference>
<evidence type="ECO:0000256" key="2">
    <source>
        <dbReference type="ARBA" id="ARBA00022448"/>
    </source>
</evidence>
<dbReference type="Gene3D" id="3.40.50.300">
    <property type="entry name" value="P-loop containing nucleotide triphosphate hydrolases"/>
    <property type="match status" value="1"/>
</dbReference>
<comment type="similarity">
    <text evidence="1">Belongs to the ABC transporter superfamily.</text>
</comment>
<keyword evidence="4" id="KW-0067">ATP-binding</keyword>
<dbReference type="InterPro" id="IPR017871">
    <property type="entry name" value="ABC_transporter-like_CS"/>
</dbReference>
<dbReference type="Pfam" id="PF00005">
    <property type="entry name" value="ABC_tran"/>
    <property type="match status" value="1"/>
</dbReference>